<dbReference type="Pfam" id="PF13180">
    <property type="entry name" value="PDZ_2"/>
    <property type="match status" value="1"/>
</dbReference>
<keyword evidence="16" id="KW-1185">Reference proteome</keyword>
<comment type="caution">
    <text evidence="15">The sequence shown here is derived from an EMBL/GenBank/DDBJ whole genome shotgun (WGS) entry which is preliminary data.</text>
</comment>
<dbReference type="CDD" id="cd10839">
    <property type="entry name" value="cpPDZ1_DegP-like"/>
    <property type="match status" value="1"/>
</dbReference>
<sequence length="476" mass="51123">MPKTIVSAVRLWVTGVVVALVFPGVSLAKPVSPDFVELSKRLTPTVVNIRTAKTIKPKQRMRRPHSQQPQTPFDEFFEDFFGRMYDENPQQRPRREQSLGSGFIISAEGYIITNNHVVNDADEVMVKLSDGRELKGELKGKDDKLDIALIKISDKQALPHVELGDSDSLEVGEWVMAIGNPFGLSHTVTAGIVSAKGRVIGTGPYDDFIQTDASINPGNSGGPLFSSDGKAIGINTAILSGGAGGIGFAIPINAVKAVVEQLRSNGKVTRGYLGVRFQPLTPELAKSFGLESEKGALIASVEKDTPAEKAGLKTGDIILEYDGRRIIDGNELPRFVAGTPINKKVKLVIFREGKKQDVFVTVGKLKDGEIAAAVPNSGSGDGDKIGITVQELSKELADRMGMKESKGLIVTEVKPGSSAEEAGVATGSIIIEVNGQRPETLESFRSLLAALKKGDLVRLLLKRQDGSIHYVAMKTE</sequence>
<evidence type="ECO:0000256" key="13">
    <source>
        <dbReference type="ARBA" id="ARBA00032850"/>
    </source>
</evidence>
<evidence type="ECO:0000313" key="15">
    <source>
        <dbReference type="EMBL" id="MBT1071238.1"/>
    </source>
</evidence>
<dbReference type="PROSITE" id="PS50106">
    <property type="entry name" value="PDZ"/>
    <property type="match status" value="2"/>
</dbReference>
<evidence type="ECO:0000259" key="14">
    <source>
        <dbReference type="PROSITE" id="PS50106"/>
    </source>
</evidence>
<keyword evidence="8" id="KW-0677">Repeat</keyword>
<dbReference type="InterPro" id="IPR009003">
    <property type="entry name" value="Peptidase_S1_PA"/>
</dbReference>
<dbReference type="PRINTS" id="PR00834">
    <property type="entry name" value="PROTEASES2C"/>
</dbReference>
<evidence type="ECO:0000256" key="5">
    <source>
        <dbReference type="ARBA" id="ARBA00013958"/>
    </source>
</evidence>
<comment type="catalytic activity">
    <reaction evidence="1">
        <text>Acts on substrates that are at least partially unfolded. The cleavage site P1 residue is normally between a pair of hydrophobic residues, such as Val-|-Val.</text>
        <dbReference type="EC" id="3.4.21.107"/>
    </reaction>
</comment>
<dbReference type="Pfam" id="PF13365">
    <property type="entry name" value="Trypsin_2"/>
    <property type="match status" value="1"/>
</dbReference>
<feature type="domain" description="PDZ" evidence="14">
    <location>
        <begin position="371"/>
        <end position="465"/>
    </location>
</feature>
<evidence type="ECO:0000256" key="9">
    <source>
        <dbReference type="ARBA" id="ARBA00022764"/>
    </source>
</evidence>
<accession>A0ABS5U6F7</accession>
<dbReference type="Pfam" id="PF17820">
    <property type="entry name" value="PDZ_6"/>
    <property type="match status" value="1"/>
</dbReference>
<dbReference type="PANTHER" id="PTHR22939">
    <property type="entry name" value="SERINE PROTEASE FAMILY S1C HTRA-RELATED"/>
    <property type="match status" value="1"/>
</dbReference>
<evidence type="ECO:0000256" key="12">
    <source>
        <dbReference type="ARBA" id="ARBA00023016"/>
    </source>
</evidence>
<keyword evidence="9" id="KW-0574">Periplasm</keyword>
<dbReference type="RefSeq" id="WP_214296952.1">
    <property type="nucleotide sequence ID" value="NZ_JAHDYS010000004.1"/>
</dbReference>
<reference evidence="15 16" key="1">
    <citation type="submission" date="2021-05" db="EMBL/GenBank/DDBJ databases">
        <title>The draft genome of Geobacter chapellei DSM 13688.</title>
        <authorList>
            <person name="Xu Z."/>
            <person name="Masuda Y."/>
            <person name="Itoh H."/>
            <person name="Senoo K."/>
        </authorList>
    </citation>
    <scope>NUCLEOTIDE SEQUENCE [LARGE SCALE GENOMIC DNA]</scope>
    <source>
        <strain evidence="15 16">DSM 13688</strain>
    </source>
</reference>
<feature type="domain" description="PDZ" evidence="14">
    <location>
        <begin position="267"/>
        <end position="329"/>
    </location>
</feature>
<comment type="subcellular location">
    <subcellularLocation>
        <location evidence="2">Periplasm</location>
    </subcellularLocation>
</comment>
<evidence type="ECO:0000256" key="6">
    <source>
        <dbReference type="ARBA" id="ARBA00022670"/>
    </source>
</evidence>
<evidence type="ECO:0000256" key="2">
    <source>
        <dbReference type="ARBA" id="ARBA00004418"/>
    </source>
</evidence>
<dbReference type="InterPro" id="IPR001940">
    <property type="entry name" value="Peptidase_S1C"/>
</dbReference>
<proteinExistence type="inferred from homology"/>
<dbReference type="Proteomes" id="UP000784128">
    <property type="component" value="Unassembled WGS sequence"/>
</dbReference>
<keyword evidence="10" id="KW-0378">Hydrolase</keyword>
<keyword evidence="7" id="KW-0732">Signal</keyword>
<dbReference type="InterPro" id="IPR001478">
    <property type="entry name" value="PDZ"/>
</dbReference>
<dbReference type="InterPro" id="IPR041489">
    <property type="entry name" value="PDZ_6"/>
</dbReference>
<evidence type="ECO:0000256" key="10">
    <source>
        <dbReference type="ARBA" id="ARBA00022801"/>
    </source>
</evidence>
<protein>
    <recommendedName>
        <fullName evidence="5">Probable periplasmic serine endoprotease DegP-like</fullName>
        <ecNumber evidence="4">3.4.21.107</ecNumber>
    </recommendedName>
    <alternativeName>
        <fullName evidence="13">Protease Do</fullName>
    </alternativeName>
</protein>
<dbReference type="InterPro" id="IPR036034">
    <property type="entry name" value="PDZ_sf"/>
</dbReference>
<dbReference type="SUPFAM" id="SSF50494">
    <property type="entry name" value="Trypsin-like serine proteases"/>
    <property type="match status" value="1"/>
</dbReference>
<comment type="similarity">
    <text evidence="3">Belongs to the peptidase S1C family.</text>
</comment>
<dbReference type="InterPro" id="IPR011782">
    <property type="entry name" value="Pept_S1C_Do"/>
</dbReference>
<evidence type="ECO:0000256" key="1">
    <source>
        <dbReference type="ARBA" id="ARBA00001772"/>
    </source>
</evidence>
<evidence type="ECO:0000313" key="16">
    <source>
        <dbReference type="Proteomes" id="UP000784128"/>
    </source>
</evidence>
<dbReference type="EC" id="3.4.21.107" evidence="4"/>
<evidence type="ECO:0000256" key="7">
    <source>
        <dbReference type="ARBA" id="ARBA00022729"/>
    </source>
</evidence>
<dbReference type="SMART" id="SM00228">
    <property type="entry name" value="PDZ"/>
    <property type="match status" value="2"/>
</dbReference>
<dbReference type="SUPFAM" id="SSF50156">
    <property type="entry name" value="PDZ domain-like"/>
    <property type="match status" value="2"/>
</dbReference>
<evidence type="ECO:0000256" key="4">
    <source>
        <dbReference type="ARBA" id="ARBA00013035"/>
    </source>
</evidence>
<evidence type="ECO:0000256" key="8">
    <source>
        <dbReference type="ARBA" id="ARBA00022737"/>
    </source>
</evidence>
<dbReference type="NCBIfam" id="TIGR02037">
    <property type="entry name" value="degP_htrA_DO"/>
    <property type="match status" value="1"/>
</dbReference>
<dbReference type="PANTHER" id="PTHR22939:SF130">
    <property type="entry name" value="PERIPLASMIC SERINE ENDOPROTEASE DEGP-LIKE-RELATED"/>
    <property type="match status" value="1"/>
</dbReference>
<evidence type="ECO:0000256" key="3">
    <source>
        <dbReference type="ARBA" id="ARBA00010541"/>
    </source>
</evidence>
<evidence type="ECO:0000256" key="11">
    <source>
        <dbReference type="ARBA" id="ARBA00022825"/>
    </source>
</evidence>
<keyword evidence="12" id="KW-0346">Stress response</keyword>
<gene>
    <name evidence="15" type="ORF">KJB30_05560</name>
</gene>
<organism evidence="15 16">
    <name type="scientific">Pelotalea chapellei</name>
    <dbReference type="NCBI Taxonomy" id="44671"/>
    <lineage>
        <taxon>Bacteria</taxon>
        <taxon>Pseudomonadati</taxon>
        <taxon>Thermodesulfobacteriota</taxon>
        <taxon>Desulfuromonadia</taxon>
        <taxon>Geobacterales</taxon>
        <taxon>Geobacteraceae</taxon>
        <taxon>Pelotalea</taxon>
    </lineage>
</organism>
<name>A0ABS5U6F7_9BACT</name>
<dbReference type="Gene3D" id="2.30.42.10">
    <property type="match status" value="2"/>
</dbReference>
<dbReference type="EMBL" id="JAHDYS010000004">
    <property type="protein sequence ID" value="MBT1071238.1"/>
    <property type="molecule type" value="Genomic_DNA"/>
</dbReference>
<keyword evidence="11" id="KW-0720">Serine protease</keyword>
<keyword evidence="6" id="KW-0645">Protease</keyword>
<dbReference type="Gene3D" id="2.40.10.120">
    <property type="match status" value="1"/>
</dbReference>